<accession>A0A0K4AYL9</accession>
<dbReference type="EMBL" id="ABONVU020000015">
    <property type="protein sequence ID" value="EMJ5255543.1"/>
    <property type="molecule type" value="Genomic_DNA"/>
</dbReference>
<dbReference type="PANTHER" id="PTHR33516">
    <property type="entry name" value="LEXA REPRESSOR"/>
    <property type="match status" value="1"/>
</dbReference>
<dbReference type="Proteomes" id="UP000255201">
    <property type="component" value="Unassembled WGS sequence"/>
</dbReference>
<dbReference type="InterPro" id="IPR050077">
    <property type="entry name" value="LexA_repressor"/>
</dbReference>
<dbReference type="AlphaFoldDB" id="A0A0K4AYL9"/>
<evidence type="ECO:0000313" key="3">
    <source>
        <dbReference type="EMBL" id="EMM0028457.1"/>
    </source>
</evidence>
<dbReference type="Proteomes" id="UP000438958">
    <property type="component" value="Unassembled WGS sequence"/>
</dbReference>
<dbReference type="PROSITE" id="PS50943">
    <property type="entry name" value="HTH_CROC1"/>
    <property type="match status" value="1"/>
</dbReference>
<dbReference type="CDD" id="cd06529">
    <property type="entry name" value="S24_LexA-like"/>
    <property type="match status" value="1"/>
</dbReference>
<gene>
    <name evidence="5" type="ORF">F9B07_14675</name>
    <name evidence="4" type="ORF">GKF66_25820</name>
    <name evidence="7" type="ORF">NCTC10764_01575</name>
    <name evidence="6" type="ORF">NCTC8009_03610</name>
    <name evidence="8" type="ORF">NCTC8179_00526</name>
    <name evidence="9" type="ORF">NCTC8333_02047</name>
    <name evidence="3" type="ORF">P6223_005142</name>
    <name evidence="2" type="ORF">R8O40_003828</name>
</gene>
<dbReference type="EMBL" id="ABLFQU030000086">
    <property type="protein sequence ID" value="EMM0028457.1"/>
    <property type="molecule type" value="Genomic_DNA"/>
</dbReference>
<dbReference type="EMBL" id="UGFE01000002">
    <property type="protein sequence ID" value="STM23139.1"/>
    <property type="molecule type" value="Genomic_DNA"/>
</dbReference>
<reference evidence="2" key="4">
    <citation type="submission" date="2024-02" db="EMBL/GenBank/DDBJ databases">
        <authorList>
            <consortium name="Clinical and Environmental Microbiology Branch: Whole genome sequencing antimicrobial resistance pathogens in the healthcare setting"/>
        </authorList>
    </citation>
    <scope>NUCLEOTIDE SEQUENCE</scope>
    <source>
        <strain evidence="2">1924188</strain>
        <strain evidence="3">2023CK-00345</strain>
    </source>
</reference>
<dbReference type="Proteomes" id="UP000486847">
    <property type="component" value="Unassembled WGS sequence"/>
</dbReference>
<sequence>MKSLGERLINARQKAGLTQDALAKKAGITRVAISKAEQGLTKSFNGDTLFKVAAALRCSPQWLQNGDEKDKHWENNVKSCPQRDTAHSYPVINWVQAGLFATSGDDYNMYDQDNWRHSVKYAGERGFWLEVHGDSMTSPVGITFPEGMSILVNPDKEVFSGCYVIARKKSTNEATFKKYISDMGKAFLKPLNPQYPIIEMDNDCEIVGVVVDARWDIF</sequence>
<dbReference type="Pfam" id="PF00717">
    <property type="entry name" value="Peptidase_S24"/>
    <property type="match status" value="1"/>
</dbReference>
<dbReference type="SUPFAM" id="SSF51306">
    <property type="entry name" value="LexA/Signal peptidase"/>
    <property type="match status" value="1"/>
</dbReference>
<dbReference type="Proteomes" id="UP000255543">
    <property type="component" value="Unassembled WGS sequence"/>
</dbReference>
<dbReference type="CDD" id="cd00093">
    <property type="entry name" value="HTH_XRE"/>
    <property type="match status" value="1"/>
</dbReference>
<proteinExistence type="predicted"/>
<dbReference type="Proteomes" id="UP001285616">
    <property type="component" value="Unassembled WGS sequence"/>
</dbReference>
<dbReference type="EMBL" id="WKUE01000099">
    <property type="protein sequence ID" value="MSI72139.1"/>
    <property type="molecule type" value="Genomic_DNA"/>
</dbReference>
<organism evidence="4 14">
    <name type="scientific">Escherichia coli</name>
    <dbReference type="NCBI Taxonomy" id="562"/>
    <lineage>
        <taxon>Bacteria</taxon>
        <taxon>Pseudomonadati</taxon>
        <taxon>Pseudomonadota</taxon>
        <taxon>Gammaproteobacteria</taxon>
        <taxon>Enterobacterales</taxon>
        <taxon>Enterobacteriaceae</taxon>
        <taxon>Escherichia</taxon>
    </lineage>
</organism>
<dbReference type="InterPro" id="IPR039418">
    <property type="entry name" value="LexA-like"/>
</dbReference>
<evidence type="ECO:0000313" key="6">
    <source>
        <dbReference type="EMBL" id="SQD03133.1"/>
    </source>
</evidence>
<feature type="domain" description="HTH cro/C1-type" evidence="1">
    <location>
        <begin position="8"/>
        <end position="63"/>
    </location>
</feature>
<dbReference type="RefSeq" id="WP_000838344.1">
    <property type="nucleotide sequence ID" value="NZ_AP022298.1"/>
</dbReference>
<dbReference type="SMART" id="SM00530">
    <property type="entry name" value="HTH_XRE"/>
    <property type="match status" value="1"/>
</dbReference>
<evidence type="ECO:0000313" key="13">
    <source>
        <dbReference type="Proteomes" id="UP000255543"/>
    </source>
</evidence>
<evidence type="ECO:0000313" key="4">
    <source>
        <dbReference type="EMBL" id="MSI72139.1"/>
    </source>
</evidence>
<dbReference type="Pfam" id="PF01381">
    <property type="entry name" value="HTH_3"/>
    <property type="match status" value="1"/>
</dbReference>
<name>A0A0K4AYL9_ECOLX</name>
<dbReference type="GO" id="GO:0003677">
    <property type="term" value="F:DNA binding"/>
    <property type="evidence" value="ECO:0007669"/>
    <property type="project" value="InterPro"/>
</dbReference>
<evidence type="ECO:0000313" key="12">
    <source>
        <dbReference type="Proteomes" id="UP000255201"/>
    </source>
</evidence>
<evidence type="ECO:0000313" key="9">
    <source>
        <dbReference type="EMBL" id="STM23139.1"/>
    </source>
</evidence>
<evidence type="ECO:0000313" key="14">
    <source>
        <dbReference type="Proteomes" id="UP000438958"/>
    </source>
</evidence>
<dbReference type="InterPro" id="IPR015927">
    <property type="entry name" value="Peptidase_S24_S26A/B/C"/>
</dbReference>
<evidence type="ECO:0000313" key="10">
    <source>
        <dbReference type="Proteomes" id="UP000250991"/>
    </source>
</evidence>
<dbReference type="InterPro" id="IPR001387">
    <property type="entry name" value="Cro/C1-type_HTH"/>
</dbReference>
<protein>
    <submittedName>
        <fullName evidence="4">Helix-turn-helix domain-containing protein</fullName>
    </submittedName>
    <submittedName>
        <fullName evidence="6">Repressor protein C2</fullName>
    </submittedName>
</protein>
<reference evidence="4 14" key="2">
    <citation type="journal article" date="2019" name="Nat. Med.">
        <title>A library of human gut bacterial isolates paired with longitudinal multiomics data enables mechanistic microbiome research.</title>
        <authorList>
            <person name="Poyet M."/>
            <person name="Groussin M."/>
            <person name="Gibbons S.M."/>
            <person name="Avila-Pacheco J."/>
            <person name="Jiang X."/>
            <person name="Kearney S.M."/>
            <person name="Perrotta A.R."/>
            <person name="Berdy B."/>
            <person name="Zhao S."/>
            <person name="Lieberman T.D."/>
            <person name="Swanson P.K."/>
            <person name="Smith M."/>
            <person name="Roesemann S."/>
            <person name="Alexander J.E."/>
            <person name="Rich S.A."/>
            <person name="Livny J."/>
            <person name="Vlamakis H."/>
            <person name="Clish C."/>
            <person name="Bullock K."/>
            <person name="Deik A."/>
            <person name="Scott J."/>
            <person name="Pierce K.A."/>
            <person name="Xavier R.J."/>
            <person name="Alm E.J."/>
        </authorList>
    </citation>
    <scope>NUCLEOTIDE SEQUENCE [LARGE SCALE GENOMIC DNA]</scope>
    <source>
        <strain evidence="4 14">BIOML-A382</strain>
    </source>
</reference>
<dbReference type="EMBL" id="UGEB01000001">
    <property type="protein sequence ID" value="STK48251.1"/>
    <property type="molecule type" value="Genomic_DNA"/>
</dbReference>
<dbReference type="EMBL" id="UFZL01000001">
    <property type="protein sequence ID" value="STE55044.1"/>
    <property type="molecule type" value="Genomic_DNA"/>
</dbReference>
<evidence type="ECO:0000313" key="7">
    <source>
        <dbReference type="EMBL" id="STE55044.1"/>
    </source>
</evidence>
<evidence type="ECO:0000259" key="1">
    <source>
        <dbReference type="PROSITE" id="PS50943"/>
    </source>
</evidence>
<dbReference type="EMBL" id="UARW01000010">
    <property type="protein sequence ID" value="SQD03133.1"/>
    <property type="molecule type" value="Genomic_DNA"/>
</dbReference>
<reference evidence="10 11" key="1">
    <citation type="submission" date="2018-06" db="EMBL/GenBank/DDBJ databases">
        <authorList>
            <consortium name="Pathogen Informatics"/>
            <person name="Doyle S."/>
        </authorList>
    </citation>
    <scope>NUCLEOTIDE SEQUENCE [LARGE SCALE GENOMIC DNA]</scope>
    <source>
        <strain evidence="7 12">NCTC10764</strain>
        <strain evidence="6 10">NCTC8009</strain>
        <strain evidence="8 13">NCTC8179</strain>
        <strain evidence="9 11">NCTC8333</strain>
    </source>
</reference>
<dbReference type="Gene3D" id="1.10.260.40">
    <property type="entry name" value="lambda repressor-like DNA-binding domains"/>
    <property type="match status" value="1"/>
</dbReference>
<evidence type="ECO:0000313" key="5">
    <source>
        <dbReference type="EMBL" id="MTE90062.1"/>
    </source>
</evidence>
<dbReference type="Proteomes" id="UP000254718">
    <property type="component" value="Unassembled WGS sequence"/>
</dbReference>
<evidence type="ECO:0000313" key="8">
    <source>
        <dbReference type="EMBL" id="STK48251.1"/>
    </source>
</evidence>
<dbReference type="Gene3D" id="2.10.109.10">
    <property type="entry name" value="Umud Fragment, subunit A"/>
    <property type="match status" value="1"/>
</dbReference>
<evidence type="ECO:0000313" key="11">
    <source>
        <dbReference type="Proteomes" id="UP000254718"/>
    </source>
</evidence>
<evidence type="ECO:0000313" key="15">
    <source>
        <dbReference type="Proteomes" id="UP000486847"/>
    </source>
</evidence>
<evidence type="ECO:0000313" key="2">
    <source>
        <dbReference type="EMBL" id="EMJ5255543.1"/>
    </source>
</evidence>
<dbReference type="SUPFAM" id="SSF47413">
    <property type="entry name" value="lambda repressor-like DNA-binding domains"/>
    <property type="match status" value="1"/>
</dbReference>
<dbReference type="Proteomes" id="UP000250991">
    <property type="component" value="Unassembled WGS sequence"/>
</dbReference>
<dbReference type="EMBL" id="WCEW01000016">
    <property type="protein sequence ID" value="MTE90062.1"/>
    <property type="molecule type" value="Genomic_DNA"/>
</dbReference>
<dbReference type="InterPro" id="IPR036286">
    <property type="entry name" value="LexA/Signal_pep-like_sf"/>
</dbReference>
<dbReference type="InterPro" id="IPR010982">
    <property type="entry name" value="Lambda_DNA-bd_dom_sf"/>
</dbReference>
<dbReference type="PANTHER" id="PTHR33516:SF2">
    <property type="entry name" value="LEXA REPRESSOR-RELATED"/>
    <property type="match status" value="1"/>
</dbReference>
<reference evidence="5 15" key="3">
    <citation type="submission" date="2019-10" db="EMBL/GenBank/DDBJ databases">
        <title>Comparative genomic analysis of antimicrobial resistant Escherichia coli of diverse origin.</title>
        <authorList>
            <person name="Ghatak S."/>
            <person name="Milton A.P."/>
            <person name="Rhetso K."/>
            <person name="Purkait D."/>
            <person name="Das S."/>
            <person name="Puro K.-U."/>
            <person name="Shakuntala I."/>
            <person name="Sen A."/>
            <person name="Sanjukta R."/>
            <person name="Priya G.B."/>
            <person name="Mawlong M."/>
            <person name="Lyngdoh V."/>
            <person name="Rynghang J."/>
            <person name="Mawphlang B.L."/>
        </authorList>
    </citation>
    <scope>NUCLEOTIDE SEQUENCE [LARGE SCALE GENOMIC DNA]</scope>
    <source>
        <strain evidence="5 15">SE161</strain>
    </source>
</reference>